<sequence length="56" mass="6213">MCGKMYLTTVCVCVCVCVCGCVCVCVHSHMCREGSDLELILHKYPSLYRLIPAKAE</sequence>
<dbReference type="Proteomes" id="UP000694414">
    <property type="component" value="Unplaced"/>
</dbReference>
<proteinExistence type="predicted"/>
<keyword evidence="3" id="KW-1185">Reference proteome</keyword>
<dbReference type="AlphaFoldDB" id="A0A8C9DSG8"/>
<reference evidence="2" key="2">
    <citation type="submission" date="2025-09" db="UniProtKB">
        <authorList>
            <consortium name="Ensembl"/>
        </authorList>
    </citation>
    <scope>IDENTIFICATION</scope>
</reference>
<dbReference type="Ensembl" id="ENSPSMT00000034894.1">
    <property type="protein sequence ID" value="ENSPSMP00000030245.1"/>
    <property type="gene ID" value="ENSPSMG00000020992.1"/>
</dbReference>
<accession>A0A8C9DSG8</accession>
<name>A0A8C9DSG8_PROSS</name>
<reference evidence="2" key="1">
    <citation type="submission" date="2025-08" db="UniProtKB">
        <authorList>
            <consortium name="Ensembl"/>
        </authorList>
    </citation>
    <scope>IDENTIFICATION</scope>
</reference>
<keyword evidence="1" id="KW-0732">Signal</keyword>
<evidence type="ECO:0000256" key="1">
    <source>
        <dbReference type="SAM" id="SignalP"/>
    </source>
</evidence>
<evidence type="ECO:0000313" key="2">
    <source>
        <dbReference type="Ensembl" id="ENSPSMP00000030245.1"/>
    </source>
</evidence>
<feature type="chain" id="PRO_5034515803" evidence="1">
    <location>
        <begin position="24"/>
        <end position="56"/>
    </location>
</feature>
<protein>
    <submittedName>
        <fullName evidence="2">Uncharacterized protein</fullName>
    </submittedName>
</protein>
<organism evidence="2 3">
    <name type="scientific">Prolemur simus</name>
    <name type="common">Greater bamboo lemur</name>
    <name type="synonym">Hapalemur simus</name>
    <dbReference type="NCBI Taxonomy" id="1328070"/>
    <lineage>
        <taxon>Eukaryota</taxon>
        <taxon>Metazoa</taxon>
        <taxon>Chordata</taxon>
        <taxon>Craniata</taxon>
        <taxon>Vertebrata</taxon>
        <taxon>Euteleostomi</taxon>
        <taxon>Mammalia</taxon>
        <taxon>Eutheria</taxon>
        <taxon>Euarchontoglires</taxon>
        <taxon>Primates</taxon>
        <taxon>Strepsirrhini</taxon>
        <taxon>Lemuriformes</taxon>
        <taxon>Lemuridae</taxon>
        <taxon>Prolemur</taxon>
    </lineage>
</organism>
<evidence type="ECO:0000313" key="3">
    <source>
        <dbReference type="Proteomes" id="UP000694414"/>
    </source>
</evidence>
<feature type="signal peptide" evidence="1">
    <location>
        <begin position="1"/>
        <end position="23"/>
    </location>
</feature>